<evidence type="ECO:0000313" key="3">
    <source>
        <dbReference type="EMBL" id="RDH85183.1"/>
    </source>
</evidence>
<accession>A0A370DJZ7</accession>
<dbReference type="PROSITE" id="PS51733">
    <property type="entry name" value="BPL_LPL_CATALYTIC"/>
    <property type="match status" value="1"/>
</dbReference>
<dbReference type="PANTHER" id="PTHR12835:SF5">
    <property type="entry name" value="BIOTIN--PROTEIN LIGASE"/>
    <property type="match status" value="1"/>
</dbReference>
<evidence type="ECO:0000256" key="1">
    <source>
        <dbReference type="ARBA" id="ARBA00022598"/>
    </source>
</evidence>
<keyword evidence="1 3" id="KW-0436">Ligase</keyword>
<comment type="caution">
    <text evidence="3">The sequence shown here is derived from an EMBL/GenBank/DDBJ whole genome shotgun (WGS) entry which is preliminary data.</text>
</comment>
<dbReference type="AlphaFoldDB" id="A0A370DJZ7"/>
<gene>
    <name evidence="3" type="ORF">DIZ80_02575</name>
</gene>
<dbReference type="SUPFAM" id="SSF55681">
    <property type="entry name" value="Class II aaRS and biotin synthetases"/>
    <property type="match status" value="1"/>
</dbReference>
<evidence type="ECO:0000259" key="2">
    <source>
        <dbReference type="PROSITE" id="PS51733"/>
    </source>
</evidence>
<dbReference type="NCBIfam" id="TIGR00121">
    <property type="entry name" value="birA_ligase"/>
    <property type="match status" value="1"/>
</dbReference>
<dbReference type="InterPro" id="IPR004408">
    <property type="entry name" value="Biotin_CoA_COase_ligase"/>
</dbReference>
<proteinExistence type="predicted"/>
<organism evidence="3 4">
    <name type="scientific">endosymbiont of Galathealinum brachiosum</name>
    <dbReference type="NCBI Taxonomy" id="2200906"/>
    <lineage>
        <taxon>Bacteria</taxon>
        <taxon>Pseudomonadati</taxon>
        <taxon>Pseudomonadota</taxon>
        <taxon>Gammaproteobacteria</taxon>
        <taxon>sulfur-oxidizing symbionts</taxon>
    </lineage>
</organism>
<dbReference type="InterPro" id="IPR004143">
    <property type="entry name" value="BPL_LPL_catalytic"/>
</dbReference>
<dbReference type="EMBL" id="QFXC01000006">
    <property type="protein sequence ID" value="RDH85183.1"/>
    <property type="molecule type" value="Genomic_DNA"/>
</dbReference>
<feature type="domain" description="BPL/LPL catalytic" evidence="2">
    <location>
        <begin position="24"/>
        <end position="218"/>
    </location>
</feature>
<dbReference type="InterPro" id="IPR045864">
    <property type="entry name" value="aa-tRNA-synth_II/BPL/LPL"/>
</dbReference>
<sequence length="288" mass="31865">MAEKFKLDDKLEKGSVCKYLIEPALSKITRLLVLDTVTSTNDEVMRVLQQGVGGFVGCVTNHQSKGRGRDGKVWQSPANANVYMSIGCEFDVSQVGEVGGLSLACGVAVARLMSKIGVNVDLKWPNDILLNDKKLAGLLIETRISSSKMYVVVGLGLNIDMPESASKKIDQPWIDLLTALTAKGSNHNKSLADLELNGRNDLVAKLFNVLVECLLEYKSSGFMSFERDWNKLDLLTGRKVFIKTEDEEVEAKVLGYGNDHSLRVIINEEEKTYYAADIKLKIKKYANN</sequence>
<dbReference type="CDD" id="cd16442">
    <property type="entry name" value="BPL"/>
    <property type="match status" value="1"/>
</dbReference>
<reference evidence="3 4" key="1">
    <citation type="journal article" date="2018" name="ISME J.">
        <title>Endosymbiont genomes yield clues of tubeworm success.</title>
        <authorList>
            <person name="Li Y."/>
            <person name="Liles M.R."/>
            <person name="Halanych K.M."/>
        </authorList>
    </citation>
    <scope>NUCLEOTIDE SEQUENCE [LARGE SCALE GENOMIC DNA]</scope>
    <source>
        <strain evidence="3">A1464</strain>
    </source>
</reference>
<keyword evidence="4" id="KW-1185">Reference proteome</keyword>
<dbReference type="GO" id="GO:0004077">
    <property type="term" value="F:biotin--[biotin carboxyl-carrier protein] ligase activity"/>
    <property type="evidence" value="ECO:0007669"/>
    <property type="project" value="InterPro"/>
</dbReference>
<protein>
    <submittedName>
        <fullName evidence="3">Biotin--[acetyl-CoA-carboxylase] ligase</fullName>
    </submittedName>
</protein>
<dbReference type="PANTHER" id="PTHR12835">
    <property type="entry name" value="BIOTIN PROTEIN LIGASE"/>
    <property type="match status" value="1"/>
</dbReference>
<dbReference type="GO" id="GO:0005737">
    <property type="term" value="C:cytoplasm"/>
    <property type="evidence" value="ECO:0007669"/>
    <property type="project" value="TreeGrafter"/>
</dbReference>
<dbReference type="Pfam" id="PF03099">
    <property type="entry name" value="BPL_LplA_LipB"/>
    <property type="match status" value="1"/>
</dbReference>
<dbReference type="Gene3D" id="3.30.930.10">
    <property type="entry name" value="Bira Bifunctional Protein, Domain 2"/>
    <property type="match status" value="1"/>
</dbReference>
<evidence type="ECO:0000313" key="4">
    <source>
        <dbReference type="Proteomes" id="UP000254266"/>
    </source>
</evidence>
<name>A0A370DJZ7_9GAMM</name>
<dbReference type="Proteomes" id="UP000254266">
    <property type="component" value="Unassembled WGS sequence"/>
</dbReference>